<accession>A0ABT5YYR0</accession>
<evidence type="ECO:0000256" key="8">
    <source>
        <dbReference type="ARBA" id="ARBA00022989"/>
    </source>
</evidence>
<dbReference type="SMART" id="SM00387">
    <property type="entry name" value="HATPase_c"/>
    <property type="match status" value="1"/>
</dbReference>
<comment type="subcellular location">
    <subcellularLocation>
        <location evidence="2">Cell membrane</location>
    </subcellularLocation>
</comment>
<dbReference type="InterPro" id="IPR003660">
    <property type="entry name" value="HAMP_dom"/>
</dbReference>
<dbReference type="SMART" id="SM00304">
    <property type="entry name" value="HAMP"/>
    <property type="match status" value="1"/>
</dbReference>
<evidence type="ECO:0000256" key="4">
    <source>
        <dbReference type="ARBA" id="ARBA00022553"/>
    </source>
</evidence>
<dbReference type="GO" id="GO:0016301">
    <property type="term" value="F:kinase activity"/>
    <property type="evidence" value="ECO:0007669"/>
    <property type="project" value="UniProtKB-KW"/>
</dbReference>
<dbReference type="RefSeq" id="WP_275813466.1">
    <property type="nucleotide sequence ID" value="NZ_BAAANM010000001.1"/>
</dbReference>
<evidence type="ECO:0000313" key="15">
    <source>
        <dbReference type="EMBL" id="MDF2256732.1"/>
    </source>
</evidence>
<keyword evidence="9" id="KW-0902">Two-component regulatory system</keyword>
<dbReference type="SUPFAM" id="SSF47384">
    <property type="entry name" value="Homodimeric domain of signal transducing histidine kinase"/>
    <property type="match status" value="1"/>
</dbReference>
<keyword evidence="8 12" id="KW-1133">Transmembrane helix</keyword>
<evidence type="ECO:0000256" key="9">
    <source>
        <dbReference type="ARBA" id="ARBA00023012"/>
    </source>
</evidence>
<dbReference type="PRINTS" id="PR00344">
    <property type="entry name" value="BCTRLSENSOR"/>
</dbReference>
<dbReference type="InterPro" id="IPR003661">
    <property type="entry name" value="HisK_dim/P_dom"/>
</dbReference>
<keyword evidence="7 15" id="KW-0418">Kinase</keyword>
<dbReference type="Gene3D" id="3.30.565.10">
    <property type="entry name" value="Histidine kinase-like ATPase, C-terminal domain"/>
    <property type="match status" value="1"/>
</dbReference>
<dbReference type="SUPFAM" id="SSF55874">
    <property type="entry name" value="ATPase domain of HSP90 chaperone/DNA topoisomerase II/histidine kinase"/>
    <property type="match status" value="1"/>
</dbReference>
<evidence type="ECO:0000256" key="1">
    <source>
        <dbReference type="ARBA" id="ARBA00000085"/>
    </source>
</evidence>
<feature type="transmembrane region" description="Helical" evidence="12">
    <location>
        <begin position="163"/>
        <end position="186"/>
    </location>
</feature>
<dbReference type="PANTHER" id="PTHR45436">
    <property type="entry name" value="SENSOR HISTIDINE KINASE YKOH"/>
    <property type="match status" value="1"/>
</dbReference>
<keyword evidence="16" id="KW-1185">Reference proteome</keyword>
<dbReference type="InterPro" id="IPR003594">
    <property type="entry name" value="HATPase_dom"/>
</dbReference>
<evidence type="ECO:0000256" key="7">
    <source>
        <dbReference type="ARBA" id="ARBA00022777"/>
    </source>
</evidence>
<evidence type="ECO:0000256" key="6">
    <source>
        <dbReference type="ARBA" id="ARBA00022692"/>
    </source>
</evidence>
<evidence type="ECO:0000256" key="10">
    <source>
        <dbReference type="ARBA" id="ARBA00023136"/>
    </source>
</evidence>
<dbReference type="PROSITE" id="PS50885">
    <property type="entry name" value="HAMP"/>
    <property type="match status" value="1"/>
</dbReference>
<gene>
    <name evidence="15" type="ORF">P2L57_13655</name>
</gene>
<evidence type="ECO:0000259" key="13">
    <source>
        <dbReference type="PROSITE" id="PS50109"/>
    </source>
</evidence>
<feature type="domain" description="Histidine kinase" evidence="13">
    <location>
        <begin position="248"/>
        <end position="464"/>
    </location>
</feature>
<evidence type="ECO:0000256" key="12">
    <source>
        <dbReference type="SAM" id="Phobius"/>
    </source>
</evidence>
<keyword evidence="4" id="KW-0597">Phosphoprotein</keyword>
<dbReference type="InterPro" id="IPR004358">
    <property type="entry name" value="Sig_transdc_His_kin-like_C"/>
</dbReference>
<dbReference type="CDD" id="cd06225">
    <property type="entry name" value="HAMP"/>
    <property type="match status" value="1"/>
</dbReference>
<dbReference type="EC" id="2.7.13.3" evidence="3"/>
<keyword evidence="10 12" id="KW-0472">Membrane</keyword>
<evidence type="ECO:0000259" key="14">
    <source>
        <dbReference type="PROSITE" id="PS50885"/>
    </source>
</evidence>
<name>A0ABT5YYR0_9ACTN</name>
<evidence type="ECO:0000256" key="2">
    <source>
        <dbReference type="ARBA" id="ARBA00004236"/>
    </source>
</evidence>
<comment type="caution">
    <text evidence="15">The sequence shown here is derived from an EMBL/GenBank/DDBJ whole genome shotgun (WGS) entry which is preliminary data.</text>
</comment>
<dbReference type="InterPro" id="IPR036890">
    <property type="entry name" value="HATPase_C_sf"/>
</dbReference>
<feature type="domain" description="HAMP" evidence="14">
    <location>
        <begin position="187"/>
        <end position="240"/>
    </location>
</feature>
<dbReference type="Pfam" id="PF00672">
    <property type="entry name" value="HAMP"/>
    <property type="match status" value="1"/>
</dbReference>
<dbReference type="SUPFAM" id="SSF158472">
    <property type="entry name" value="HAMP domain-like"/>
    <property type="match status" value="1"/>
</dbReference>
<dbReference type="InterPro" id="IPR050428">
    <property type="entry name" value="TCS_sensor_his_kinase"/>
</dbReference>
<dbReference type="InterPro" id="IPR036097">
    <property type="entry name" value="HisK_dim/P_sf"/>
</dbReference>
<dbReference type="SMART" id="SM00388">
    <property type="entry name" value="HisKA"/>
    <property type="match status" value="1"/>
</dbReference>
<reference evidence="15 16" key="1">
    <citation type="submission" date="2023-03" db="EMBL/GenBank/DDBJ databases">
        <title>Draft genome sequence of type strain Streptomyces ferralitis JCM 14344.</title>
        <authorList>
            <person name="Klaysubun C."/>
            <person name="Duangmal K."/>
        </authorList>
    </citation>
    <scope>NUCLEOTIDE SEQUENCE [LARGE SCALE GENOMIC DNA]</scope>
    <source>
        <strain evidence="15 16">JCM 14344</strain>
    </source>
</reference>
<dbReference type="Proteomes" id="UP001220022">
    <property type="component" value="Unassembled WGS sequence"/>
</dbReference>
<dbReference type="PROSITE" id="PS50109">
    <property type="entry name" value="HIS_KIN"/>
    <property type="match status" value="1"/>
</dbReference>
<dbReference type="Gene3D" id="6.10.340.10">
    <property type="match status" value="1"/>
</dbReference>
<dbReference type="Pfam" id="PF02518">
    <property type="entry name" value="HATPase_c"/>
    <property type="match status" value="1"/>
</dbReference>
<proteinExistence type="predicted"/>
<protein>
    <recommendedName>
        <fullName evidence="3">histidine kinase</fullName>
        <ecNumber evidence="3">2.7.13.3</ecNumber>
    </recommendedName>
</protein>
<dbReference type="Gene3D" id="1.10.287.130">
    <property type="match status" value="1"/>
</dbReference>
<comment type="catalytic activity">
    <reaction evidence="1">
        <text>ATP + protein L-histidine = ADP + protein N-phospho-L-histidine.</text>
        <dbReference type="EC" id="2.7.13.3"/>
    </reaction>
</comment>
<evidence type="ECO:0000256" key="11">
    <source>
        <dbReference type="SAM" id="MobiDB-lite"/>
    </source>
</evidence>
<organism evidence="15 16">
    <name type="scientific">Streptantibioticus ferralitis</name>
    <dbReference type="NCBI Taxonomy" id="236510"/>
    <lineage>
        <taxon>Bacteria</taxon>
        <taxon>Bacillati</taxon>
        <taxon>Actinomycetota</taxon>
        <taxon>Actinomycetes</taxon>
        <taxon>Kitasatosporales</taxon>
        <taxon>Streptomycetaceae</taxon>
        <taxon>Streptantibioticus</taxon>
    </lineage>
</organism>
<dbReference type="PANTHER" id="PTHR45436:SF5">
    <property type="entry name" value="SENSOR HISTIDINE KINASE TRCS"/>
    <property type="match status" value="1"/>
</dbReference>
<dbReference type="EMBL" id="JARHTQ010000007">
    <property type="protein sequence ID" value="MDF2256732.1"/>
    <property type="molecule type" value="Genomic_DNA"/>
</dbReference>
<evidence type="ECO:0000256" key="5">
    <source>
        <dbReference type="ARBA" id="ARBA00022679"/>
    </source>
</evidence>
<keyword evidence="6 12" id="KW-0812">Transmembrane</keyword>
<evidence type="ECO:0000313" key="16">
    <source>
        <dbReference type="Proteomes" id="UP001220022"/>
    </source>
</evidence>
<keyword evidence="5" id="KW-0808">Transferase</keyword>
<dbReference type="InterPro" id="IPR005467">
    <property type="entry name" value="His_kinase_dom"/>
</dbReference>
<sequence>MVRRLLLSYLTLALLVLLALEVPFAIVYAHSATSTLSTALERDAVVLAGLVEEDIETGDTHELPAVISSYTRRSNAHVTVVDRSGNVLADSSPGAVSTGRSLARAPDIVSALHDERAHGTMNDPVLHGDAYYATAPAASGPLMRGAVRLTAPTADTVARIRTAWTVLAVCGLCVLGAMTVIGLALARWITRPVRELERATTQLADGSLTEPPATDLGPPELRRLADSFTRTAGRLQHLLRAQHRFAADASHQLKTPLTALRLRLENLEPDLHPRAQHNLDHALSEIDRLVRMVQGLLALARAESAETTPEPVDPDAILDDRARTWAAFAADRDIAISLTGHRVGQVWAVPGALEQIVDNLLANALRAAPPSSTVTLSRALAPGRGVDGEPRVELHVTDQGPGMTDVERAHAFDRFWRSPNAGSDGMGLGLAIAQQLAHACGGDIDLRPAPGGGLDAVIRLRPITPDRRHRHRTFPPTPGGPTIPAVK</sequence>
<dbReference type="CDD" id="cd00082">
    <property type="entry name" value="HisKA"/>
    <property type="match status" value="1"/>
</dbReference>
<dbReference type="Pfam" id="PF00512">
    <property type="entry name" value="HisKA"/>
    <property type="match status" value="1"/>
</dbReference>
<evidence type="ECO:0000256" key="3">
    <source>
        <dbReference type="ARBA" id="ARBA00012438"/>
    </source>
</evidence>
<feature type="region of interest" description="Disordered" evidence="11">
    <location>
        <begin position="463"/>
        <end position="487"/>
    </location>
</feature>